<proteinExistence type="predicted"/>
<protein>
    <submittedName>
        <fullName evidence="1">Uncharacterized protein</fullName>
    </submittedName>
</protein>
<dbReference type="RefSeq" id="WP_310061020.1">
    <property type="nucleotide sequence ID" value="NZ_JAVDVY010000001.1"/>
</dbReference>
<evidence type="ECO:0000313" key="1">
    <source>
        <dbReference type="EMBL" id="MDR7134596.1"/>
    </source>
</evidence>
<accession>A0ABU1WAQ6</accession>
<evidence type="ECO:0000313" key="2">
    <source>
        <dbReference type="Proteomes" id="UP001251524"/>
    </source>
</evidence>
<gene>
    <name evidence="1" type="ORF">J2X06_001780</name>
</gene>
<comment type="caution">
    <text evidence="1">The sequence shown here is derived from an EMBL/GenBank/DDBJ whole genome shotgun (WGS) entry which is preliminary data.</text>
</comment>
<keyword evidence="2" id="KW-1185">Reference proteome</keyword>
<reference evidence="1 2" key="1">
    <citation type="submission" date="2023-07" db="EMBL/GenBank/DDBJ databases">
        <title>Sorghum-associated microbial communities from plants grown in Nebraska, USA.</title>
        <authorList>
            <person name="Schachtman D."/>
        </authorList>
    </citation>
    <scope>NUCLEOTIDE SEQUENCE [LARGE SCALE GENOMIC DNA]</scope>
    <source>
        <strain evidence="1 2">BE198</strain>
    </source>
</reference>
<organism evidence="1 2">
    <name type="scientific">Lysobacter niastensis</name>
    <dbReference type="NCBI Taxonomy" id="380629"/>
    <lineage>
        <taxon>Bacteria</taxon>
        <taxon>Pseudomonadati</taxon>
        <taxon>Pseudomonadota</taxon>
        <taxon>Gammaproteobacteria</taxon>
        <taxon>Lysobacterales</taxon>
        <taxon>Lysobacteraceae</taxon>
        <taxon>Lysobacter</taxon>
    </lineage>
</organism>
<sequence>MKTHKTRDRVEQTLRWMLALALIAAVAWAWAQNGGGSWPGPFAG</sequence>
<name>A0ABU1WAQ6_9GAMM</name>
<dbReference type="EMBL" id="JAVDVY010000001">
    <property type="protein sequence ID" value="MDR7134596.1"/>
    <property type="molecule type" value="Genomic_DNA"/>
</dbReference>
<dbReference type="Proteomes" id="UP001251524">
    <property type="component" value="Unassembled WGS sequence"/>
</dbReference>